<dbReference type="InterPro" id="IPR004384">
    <property type="entry name" value="RNA_MeTrfase_TrmJ/LasT"/>
</dbReference>
<dbReference type="Pfam" id="PF00588">
    <property type="entry name" value="SpoU_methylase"/>
    <property type="match status" value="1"/>
</dbReference>
<dbReference type="PIRSF" id="PIRSF004808">
    <property type="entry name" value="LasT"/>
    <property type="match status" value="1"/>
</dbReference>
<name>A0A150IRC6_9EURY</name>
<dbReference type="EMBL" id="LNGC01000157">
    <property type="protein sequence ID" value="KYC47214.1"/>
    <property type="molecule type" value="Genomic_DNA"/>
</dbReference>
<keyword evidence="3 6" id="KW-0808">Transferase</keyword>
<dbReference type="PANTHER" id="PTHR42786">
    <property type="entry name" value="TRNA/RRNA METHYLTRANSFERASE"/>
    <property type="match status" value="1"/>
</dbReference>
<comment type="caution">
    <text evidence="6">The sequence shown here is derived from an EMBL/GenBank/DDBJ whole genome shotgun (WGS) entry which is preliminary data.</text>
</comment>
<proteinExistence type="inferred from homology"/>
<evidence type="ECO:0000259" key="5">
    <source>
        <dbReference type="Pfam" id="PF00588"/>
    </source>
</evidence>
<keyword evidence="4" id="KW-0949">S-adenosyl-L-methionine</keyword>
<evidence type="ECO:0000256" key="1">
    <source>
        <dbReference type="ARBA" id="ARBA00007228"/>
    </source>
</evidence>
<dbReference type="GO" id="GO:0008173">
    <property type="term" value="F:RNA methyltransferase activity"/>
    <property type="evidence" value="ECO:0007669"/>
    <property type="project" value="InterPro"/>
</dbReference>
<evidence type="ECO:0000313" key="7">
    <source>
        <dbReference type="Proteomes" id="UP000075398"/>
    </source>
</evidence>
<dbReference type="PATRIC" id="fig|1705409.3.peg.2124"/>
<sequence length="230" mass="26106">MFYIIFVEPESSGNIGSVARVMKNFGFYDLILVNPVDIDEEAYKLAVHAEDILKSAKIVRTLEDALTFVDVSVATSANTSGGVLRNYTPVESLAKKIPSEFRIGIVLGRESSGLRNEEVEMCDTMTTIPTDKGYPTMNVSHALSIILYEIFKSKCSIKTNPLEGKEIIEKDLLIEDFKKILAHVEEREYRRDNALTVFKHVLTRGFNTYREVYTLKGIFRRIVLKLEDEL</sequence>
<dbReference type="STRING" id="1705564.APG08_00887"/>
<dbReference type="PANTHER" id="PTHR42786:SF2">
    <property type="entry name" value="TRNA (CYTIDINE_URIDINE-2'-O-)-METHYLTRANSFERASE TRMJ"/>
    <property type="match status" value="1"/>
</dbReference>
<gene>
    <name evidence="6" type="ORF">AMQ22_02000</name>
</gene>
<organism evidence="6 7">
    <name type="scientific">Candidatus Methanofastidiosum methylothiophilum</name>
    <dbReference type="NCBI Taxonomy" id="1705564"/>
    <lineage>
        <taxon>Archaea</taxon>
        <taxon>Methanobacteriati</taxon>
        <taxon>Methanobacteriota</taxon>
        <taxon>Stenosarchaea group</taxon>
        <taxon>Candidatus Methanofastidiosia</taxon>
        <taxon>Candidatus Methanofastidiosales</taxon>
        <taxon>Candidatus Methanofastidiosaceae</taxon>
        <taxon>Candidatus Methanofastidiosum</taxon>
    </lineage>
</organism>
<feature type="domain" description="tRNA/rRNA methyltransferase SpoU type" evidence="5">
    <location>
        <begin position="2"/>
        <end position="148"/>
    </location>
</feature>
<dbReference type="Proteomes" id="UP000075398">
    <property type="component" value="Unassembled WGS sequence"/>
</dbReference>
<accession>A0A150IRC6</accession>
<evidence type="ECO:0000313" key="6">
    <source>
        <dbReference type="EMBL" id="KYC47214.1"/>
    </source>
</evidence>
<dbReference type="GO" id="GO:0003723">
    <property type="term" value="F:RNA binding"/>
    <property type="evidence" value="ECO:0007669"/>
    <property type="project" value="InterPro"/>
</dbReference>
<protein>
    <submittedName>
        <fullName evidence="6">Putative RNA methyltransferase</fullName>
    </submittedName>
</protein>
<dbReference type="SUPFAM" id="SSF75217">
    <property type="entry name" value="alpha/beta knot"/>
    <property type="match status" value="1"/>
</dbReference>
<dbReference type="GO" id="GO:0005829">
    <property type="term" value="C:cytosol"/>
    <property type="evidence" value="ECO:0007669"/>
    <property type="project" value="TreeGrafter"/>
</dbReference>
<evidence type="ECO:0000256" key="4">
    <source>
        <dbReference type="ARBA" id="ARBA00022691"/>
    </source>
</evidence>
<dbReference type="NCBIfam" id="TIGR00050">
    <property type="entry name" value="rRNA_methyl_1"/>
    <property type="match status" value="1"/>
</dbReference>
<dbReference type="InterPro" id="IPR029028">
    <property type="entry name" value="Alpha/beta_knot_MTases"/>
</dbReference>
<comment type="similarity">
    <text evidence="1">Belongs to the class IV-like SAM-binding methyltransferase superfamily. RNA methyltransferase TrmH family.</text>
</comment>
<reference evidence="6 7" key="1">
    <citation type="journal article" date="2016" name="ISME J.">
        <title>Chasing the elusive Euryarchaeota class WSA2: genomes reveal a uniquely fastidious methyl-reducing methanogen.</title>
        <authorList>
            <person name="Nobu M.K."/>
            <person name="Narihiro T."/>
            <person name="Kuroda K."/>
            <person name="Mei R."/>
            <person name="Liu W.T."/>
        </authorList>
    </citation>
    <scope>NUCLEOTIDE SEQUENCE [LARGE SCALE GENOMIC DNA]</scope>
    <source>
        <strain evidence="6">U1lsi0528_Bin055</strain>
    </source>
</reference>
<dbReference type="Gene3D" id="3.40.1280.10">
    <property type="match status" value="1"/>
</dbReference>
<dbReference type="InterPro" id="IPR001537">
    <property type="entry name" value="SpoU_MeTrfase"/>
</dbReference>
<keyword evidence="2 6" id="KW-0489">Methyltransferase</keyword>
<dbReference type="AlphaFoldDB" id="A0A150IRC6"/>
<evidence type="ECO:0000256" key="3">
    <source>
        <dbReference type="ARBA" id="ARBA00022679"/>
    </source>
</evidence>
<dbReference type="CDD" id="cd18093">
    <property type="entry name" value="SpoU-like_TrmJ"/>
    <property type="match status" value="1"/>
</dbReference>
<dbReference type="GO" id="GO:0002128">
    <property type="term" value="P:tRNA nucleoside ribose methylation"/>
    <property type="evidence" value="ECO:0007669"/>
    <property type="project" value="TreeGrafter"/>
</dbReference>
<dbReference type="InterPro" id="IPR029026">
    <property type="entry name" value="tRNA_m1G_MTases_N"/>
</dbReference>
<evidence type="ECO:0000256" key="2">
    <source>
        <dbReference type="ARBA" id="ARBA00022603"/>
    </source>
</evidence>